<evidence type="ECO:0000256" key="2">
    <source>
        <dbReference type="ARBA" id="ARBA00023015"/>
    </source>
</evidence>
<dbReference type="SUPFAM" id="SSF53850">
    <property type="entry name" value="Periplasmic binding protein-like II"/>
    <property type="match status" value="1"/>
</dbReference>
<name>A0A1W6ZB94_9BORD</name>
<evidence type="ECO:0000313" key="6">
    <source>
        <dbReference type="EMBL" id="ARP94522.1"/>
    </source>
</evidence>
<dbReference type="FunFam" id="1.10.10.10:FF:000001">
    <property type="entry name" value="LysR family transcriptional regulator"/>
    <property type="match status" value="1"/>
</dbReference>
<dbReference type="InterPro" id="IPR000847">
    <property type="entry name" value="LysR_HTH_N"/>
</dbReference>
<dbReference type="PRINTS" id="PR00039">
    <property type="entry name" value="HTHLYSR"/>
</dbReference>
<organism evidence="6 7">
    <name type="scientific">Bordetella genomosp. 13</name>
    <dbReference type="NCBI Taxonomy" id="463040"/>
    <lineage>
        <taxon>Bacteria</taxon>
        <taxon>Pseudomonadati</taxon>
        <taxon>Pseudomonadota</taxon>
        <taxon>Betaproteobacteria</taxon>
        <taxon>Burkholderiales</taxon>
        <taxon>Alcaligenaceae</taxon>
        <taxon>Bordetella</taxon>
    </lineage>
</organism>
<dbReference type="GO" id="GO:0006351">
    <property type="term" value="P:DNA-templated transcription"/>
    <property type="evidence" value="ECO:0007669"/>
    <property type="project" value="TreeGrafter"/>
</dbReference>
<dbReference type="GO" id="GO:0003700">
    <property type="term" value="F:DNA-binding transcription factor activity"/>
    <property type="evidence" value="ECO:0007669"/>
    <property type="project" value="InterPro"/>
</dbReference>
<dbReference type="Proteomes" id="UP000194161">
    <property type="component" value="Chromosome"/>
</dbReference>
<dbReference type="GO" id="GO:0043565">
    <property type="term" value="F:sequence-specific DNA binding"/>
    <property type="evidence" value="ECO:0007669"/>
    <property type="project" value="TreeGrafter"/>
</dbReference>
<dbReference type="RefSeq" id="WP_086078290.1">
    <property type="nucleotide sequence ID" value="NZ_CP021111.1"/>
</dbReference>
<sequence>MDWNDLRYFLCVARTGSLTQAAGDLNVSQSTVSRRIGELEASLGMSLFARSQTGYFLTDEGREVLRHAERVEDSVMALERGAAGIDDSPVGTVRLATSENLATDLVVPAMPAFRARYPGICVEIITSTATAELGRREADIALRVVRPTRGNLTVRRIGHMTYSVYGSRQYLEENPALPGKPFEGRHVITWDDSHAHLPAATWLARQHLDCSIALVASSLPVQIAAVRAGLGLAVIPDFLAVGDDFVRVVPSDQVFSNELWLVTHADLVASARIRALSDFLAEHVVAANPVLSGLPPRPQRTTKVRER</sequence>
<dbReference type="InterPro" id="IPR058163">
    <property type="entry name" value="LysR-type_TF_proteobact-type"/>
</dbReference>
<protein>
    <submittedName>
        <fullName evidence="6">LysR family transcriptional regulator</fullName>
    </submittedName>
</protein>
<keyword evidence="3" id="KW-0238">DNA-binding</keyword>
<dbReference type="PANTHER" id="PTHR30537:SF3">
    <property type="entry name" value="TRANSCRIPTIONAL REGULATORY PROTEIN"/>
    <property type="match status" value="1"/>
</dbReference>
<evidence type="ECO:0000259" key="5">
    <source>
        <dbReference type="PROSITE" id="PS50931"/>
    </source>
</evidence>
<keyword evidence="4" id="KW-0804">Transcription</keyword>
<keyword evidence="7" id="KW-1185">Reference proteome</keyword>
<dbReference type="PANTHER" id="PTHR30537">
    <property type="entry name" value="HTH-TYPE TRANSCRIPTIONAL REGULATOR"/>
    <property type="match status" value="1"/>
</dbReference>
<dbReference type="Pfam" id="PF00126">
    <property type="entry name" value="HTH_1"/>
    <property type="match status" value="1"/>
</dbReference>
<dbReference type="InterPro" id="IPR005119">
    <property type="entry name" value="LysR_subst-bd"/>
</dbReference>
<keyword evidence="2" id="KW-0805">Transcription regulation</keyword>
<dbReference type="AlphaFoldDB" id="A0A1W6ZB94"/>
<dbReference type="Pfam" id="PF03466">
    <property type="entry name" value="LysR_substrate"/>
    <property type="match status" value="1"/>
</dbReference>
<dbReference type="Gene3D" id="3.40.190.290">
    <property type="match status" value="1"/>
</dbReference>
<evidence type="ECO:0000313" key="7">
    <source>
        <dbReference type="Proteomes" id="UP000194161"/>
    </source>
</evidence>
<feature type="domain" description="HTH lysR-type" evidence="5">
    <location>
        <begin position="1"/>
        <end position="58"/>
    </location>
</feature>
<dbReference type="Gene3D" id="1.10.10.10">
    <property type="entry name" value="Winged helix-like DNA-binding domain superfamily/Winged helix DNA-binding domain"/>
    <property type="match status" value="1"/>
</dbReference>
<dbReference type="InterPro" id="IPR036388">
    <property type="entry name" value="WH-like_DNA-bd_sf"/>
</dbReference>
<accession>A0A1W6ZB94</accession>
<dbReference type="STRING" id="463040.CAL15_09060"/>
<dbReference type="InterPro" id="IPR036390">
    <property type="entry name" value="WH_DNA-bd_sf"/>
</dbReference>
<evidence type="ECO:0000256" key="1">
    <source>
        <dbReference type="ARBA" id="ARBA00009437"/>
    </source>
</evidence>
<dbReference type="PROSITE" id="PS50931">
    <property type="entry name" value="HTH_LYSR"/>
    <property type="match status" value="1"/>
</dbReference>
<dbReference type="EMBL" id="CP021111">
    <property type="protein sequence ID" value="ARP94522.1"/>
    <property type="molecule type" value="Genomic_DNA"/>
</dbReference>
<gene>
    <name evidence="6" type="ORF">CAL15_09060</name>
</gene>
<comment type="similarity">
    <text evidence="1">Belongs to the LysR transcriptional regulatory family.</text>
</comment>
<proteinExistence type="inferred from homology"/>
<dbReference type="KEGG" id="bgm:CAL15_09060"/>
<dbReference type="OrthoDB" id="9072091at2"/>
<evidence type="ECO:0000256" key="4">
    <source>
        <dbReference type="ARBA" id="ARBA00023163"/>
    </source>
</evidence>
<dbReference type="SUPFAM" id="SSF46785">
    <property type="entry name" value="Winged helix' DNA-binding domain"/>
    <property type="match status" value="1"/>
</dbReference>
<evidence type="ECO:0000256" key="3">
    <source>
        <dbReference type="ARBA" id="ARBA00023125"/>
    </source>
</evidence>
<reference evidence="6 7" key="1">
    <citation type="submission" date="2017-05" db="EMBL/GenBank/DDBJ databases">
        <title>Complete and WGS of Bordetella genogroups.</title>
        <authorList>
            <person name="Spilker T."/>
            <person name="LiPuma J."/>
        </authorList>
    </citation>
    <scope>NUCLEOTIDE SEQUENCE [LARGE SCALE GENOMIC DNA]</scope>
    <source>
        <strain evidence="6 7">AU7206</strain>
    </source>
</reference>